<reference evidence="3 4" key="1">
    <citation type="submission" date="2024-07" db="EMBL/GenBank/DDBJ databases">
        <title>Draft Genome Sequence of Ferrimicrobium acidiphilum Strain YE2023, Isolated from a Pulp of Bioleach Reactor.</title>
        <authorList>
            <person name="Elkina Y.A."/>
            <person name="Bulaeva A.G."/>
            <person name="Beletsky A.V."/>
            <person name="Mardanov A.V."/>
        </authorList>
    </citation>
    <scope>NUCLEOTIDE SEQUENCE [LARGE SCALE GENOMIC DNA]</scope>
    <source>
        <strain evidence="3 4">YE2023</strain>
    </source>
</reference>
<sequence>MVGIDGSKCLRVPIEVPMRDGAILVADLYAPGDHISGPLPVILERTPYGRRNARAAERHPGVDRPLTPAEVAVHFVSRNFMVVVQDCRGRGDSGGIFVKYLCEGEDGFDTVQWIGSQGWCDGRVVTVGLSYGAHAQAALASLAPRFLAGMFMDCGGFASAYEAGCRQGGAFEMKQVTWALKHIAKSPEALDTGVAEAIFKGLDVQSWLKLWPWPRGKSPLSVVPSYEDYLLKQHEHAKFSDYWRQVGLYAKGYYSQFPDVPSLHMSGWYDPYTATAVDNFCSLSAMKTSPTFLVLGPWTHGARSLSYSGDVDFGALSTLEGYFAPNYLEFRERWISDQLGRGSCHSLPTPVSFFLMGGGDGQRTDGGRLSHGGSWVHSLSWPPAEVDLESWYLQPGGGLSPSLSSLPRQFAEYDYDPRLPVPTVGGSITSGEPVMQGGAFDQRWSFVGSNGLVQHVPLEVRDDVVCFESEPLTEDLAVVGRPKMILWISSSTLDTDFVWKLIDVYPPSQSYPAGYAMNISDAILRCRYRNGFEVPEPMEPDAVYSIAIEAPDVANLFCRGHRIRVLITSSNFPRFDLNRNIWPDDGRSRACNVARNRVYFGASTPSRIVLPMWRPD</sequence>
<dbReference type="GO" id="GO:0016787">
    <property type="term" value="F:hydrolase activity"/>
    <property type="evidence" value="ECO:0007669"/>
    <property type="project" value="UniProtKB-KW"/>
</dbReference>
<dbReference type="InterPro" id="IPR029058">
    <property type="entry name" value="AB_hydrolase_fold"/>
</dbReference>
<dbReference type="SUPFAM" id="SSF53474">
    <property type="entry name" value="alpha/beta-Hydrolases"/>
    <property type="match status" value="1"/>
</dbReference>
<dbReference type="InterPro" id="IPR000383">
    <property type="entry name" value="Xaa-Pro-like_dom"/>
</dbReference>
<dbReference type="SMART" id="SM00939">
    <property type="entry name" value="PepX_C"/>
    <property type="match status" value="1"/>
</dbReference>
<dbReference type="InterPro" id="IPR008979">
    <property type="entry name" value="Galactose-bd-like_sf"/>
</dbReference>
<feature type="domain" description="Xaa-Pro dipeptidyl-peptidase C-terminal" evidence="2">
    <location>
        <begin position="332"/>
        <end position="609"/>
    </location>
</feature>
<dbReference type="SUPFAM" id="SSF49785">
    <property type="entry name" value="Galactose-binding domain-like"/>
    <property type="match status" value="1"/>
</dbReference>
<dbReference type="Gene3D" id="1.10.3020.10">
    <property type="entry name" value="alpha-amino acid ester hydrolase ( Helical cap domain)"/>
    <property type="match status" value="1"/>
</dbReference>
<dbReference type="Gene3D" id="3.40.50.1820">
    <property type="entry name" value="alpha/beta hydrolase"/>
    <property type="match status" value="1"/>
</dbReference>
<protein>
    <submittedName>
        <fullName evidence="3">CocE/NonD family hydrolase</fullName>
    </submittedName>
</protein>
<dbReference type="RefSeq" id="WP_369084726.1">
    <property type="nucleotide sequence ID" value="NZ_JBFSHR010000045.1"/>
</dbReference>
<dbReference type="Pfam" id="PF08530">
    <property type="entry name" value="PepX_C"/>
    <property type="match status" value="1"/>
</dbReference>
<dbReference type="EMBL" id="JBFSHR010000045">
    <property type="protein sequence ID" value="MEX6430296.1"/>
    <property type="molecule type" value="Genomic_DNA"/>
</dbReference>
<evidence type="ECO:0000313" key="3">
    <source>
        <dbReference type="EMBL" id="MEX6430296.1"/>
    </source>
</evidence>
<comment type="caution">
    <text evidence="3">The sequence shown here is derived from an EMBL/GenBank/DDBJ whole genome shotgun (WGS) entry which is preliminary data.</text>
</comment>
<accession>A0ABV3Y406</accession>
<organism evidence="3 4">
    <name type="scientific">Ferrimicrobium acidiphilum</name>
    <dbReference type="NCBI Taxonomy" id="121039"/>
    <lineage>
        <taxon>Bacteria</taxon>
        <taxon>Bacillati</taxon>
        <taxon>Actinomycetota</taxon>
        <taxon>Acidimicrobiia</taxon>
        <taxon>Acidimicrobiales</taxon>
        <taxon>Acidimicrobiaceae</taxon>
        <taxon>Ferrimicrobium</taxon>
    </lineage>
</organism>
<dbReference type="Proteomes" id="UP001560267">
    <property type="component" value="Unassembled WGS sequence"/>
</dbReference>
<dbReference type="Gene3D" id="2.60.120.260">
    <property type="entry name" value="Galactose-binding domain-like"/>
    <property type="match status" value="1"/>
</dbReference>
<name>A0ABV3Y406_9ACTN</name>
<dbReference type="NCBIfam" id="TIGR00976">
    <property type="entry name" value="CocE_NonD"/>
    <property type="match status" value="1"/>
</dbReference>
<keyword evidence="1 3" id="KW-0378">Hydrolase</keyword>
<keyword evidence="4" id="KW-1185">Reference proteome</keyword>
<dbReference type="InterPro" id="IPR005674">
    <property type="entry name" value="CocE/Ser_esterase"/>
</dbReference>
<gene>
    <name evidence="3" type="ORF">AB6A68_10705</name>
</gene>
<proteinExistence type="predicted"/>
<dbReference type="InterPro" id="IPR013736">
    <property type="entry name" value="Xaa-Pro_dipept_C"/>
</dbReference>
<evidence type="ECO:0000256" key="1">
    <source>
        <dbReference type="ARBA" id="ARBA00022801"/>
    </source>
</evidence>
<evidence type="ECO:0000259" key="2">
    <source>
        <dbReference type="SMART" id="SM00939"/>
    </source>
</evidence>
<dbReference type="Pfam" id="PF02129">
    <property type="entry name" value="Peptidase_S15"/>
    <property type="match status" value="1"/>
</dbReference>
<evidence type="ECO:0000313" key="4">
    <source>
        <dbReference type="Proteomes" id="UP001560267"/>
    </source>
</evidence>